<dbReference type="Gene3D" id="3.30.70.100">
    <property type="match status" value="1"/>
</dbReference>
<dbReference type="STRING" id="1237149.C900_02851"/>
<dbReference type="InterPro" id="IPR001792">
    <property type="entry name" value="Acylphosphatase-like_dom"/>
</dbReference>
<evidence type="ECO:0000256" key="5">
    <source>
        <dbReference type="RuleBase" id="RU004168"/>
    </source>
</evidence>
<dbReference type="Pfam" id="PF00708">
    <property type="entry name" value="Acylphosphatase"/>
    <property type="match status" value="1"/>
</dbReference>
<protein>
    <recommendedName>
        <fullName evidence="2 4">acylphosphatase</fullName>
        <ecNumber evidence="2 4">3.6.1.7</ecNumber>
    </recommendedName>
</protein>
<gene>
    <name evidence="7" type="ORF">C900_02851</name>
</gene>
<dbReference type="InterPro" id="IPR036046">
    <property type="entry name" value="Acylphosphatase-like_dom_sf"/>
</dbReference>
<evidence type="ECO:0000256" key="1">
    <source>
        <dbReference type="ARBA" id="ARBA00005614"/>
    </source>
</evidence>
<evidence type="ECO:0000256" key="4">
    <source>
        <dbReference type="PROSITE-ProRule" id="PRU00520"/>
    </source>
</evidence>
<evidence type="ECO:0000313" key="7">
    <source>
        <dbReference type="EMBL" id="ELR71236.1"/>
    </source>
</evidence>
<accession>L8JQL8</accession>
<proteinExistence type="inferred from homology"/>
<comment type="similarity">
    <text evidence="1 5">Belongs to the acylphosphatase family.</text>
</comment>
<keyword evidence="8" id="KW-1185">Reference proteome</keyword>
<dbReference type="InterPro" id="IPR020456">
    <property type="entry name" value="Acylphosphatase"/>
</dbReference>
<evidence type="ECO:0000259" key="6">
    <source>
        <dbReference type="PROSITE" id="PS51160"/>
    </source>
</evidence>
<feature type="active site" evidence="4">
    <location>
        <position position="17"/>
    </location>
</feature>
<dbReference type="PROSITE" id="PS51160">
    <property type="entry name" value="ACYLPHOSPHATASE_3"/>
    <property type="match status" value="1"/>
</dbReference>
<keyword evidence="4" id="KW-0378">Hydrolase</keyword>
<dbReference type="Proteomes" id="UP000011135">
    <property type="component" value="Unassembled WGS sequence"/>
</dbReference>
<dbReference type="PANTHER" id="PTHR47268">
    <property type="entry name" value="ACYLPHOSPHATASE"/>
    <property type="match status" value="1"/>
</dbReference>
<dbReference type="EC" id="3.6.1.7" evidence="2 4"/>
<dbReference type="SUPFAM" id="SSF54975">
    <property type="entry name" value="Acylphosphatase/BLUF domain-like"/>
    <property type="match status" value="1"/>
</dbReference>
<dbReference type="eggNOG" id="COG1254">
    <property type="taxonomic scope" value="Bacteria"/>
</dbReference>
<organism evidence="7 8">
    <name type="scientific">Fulvivirga imtechensis AK7</name>
    <dbReference type="NCBI Taxonomy" id="1237149"/>
    <lineage>
        <taxon>Bacteria</taxon>
        <taxon>Pseudomonadati</taxon>
        <taxon>Bacteroidota</taxon>
        <taxon>Cytophagia</taxon>
        <taxon>Cytophagales</taxon>
        <taxon>Fulvivirgaceae</taxon>
        <taxon>Fulvivirga</taxon>
    </lineage>
</organism>
<comment type="caution">
    <text evidence="7">The sequence shown here is derived from an EMBL/GenBank/DDBJ whole genome shotgun (WGS) entry which is preliminary data.</text>
</comment>
<feature type="domain" description="Acylphosphatase-like" evidence="6">
    <location>
        <begin position="2"/>
        <end position="89"/>
    </location>
</feature>
<evidence type="ECO:0000313" key="8">
    <source>
        <dbReference type="Proteomes" id="UP000011135"/>
    </source>
</evidence>
<reference evidence="7 8" key="1">
    <citation type="submission" date="2012-12" db="EMBL/GenBank/DDBJ databases">
        <title>Genome assembly of Fulvivirga imtechensis AK7.</title>
        <authorList>
            <person name="Nupur N."/>
            <person name="Khatri I."/>
            <person name="Kumar R."/>
            <person name="Subramanian S."/>
            <person name="Pinnaka A."/>
        </authorList>
    </citation>
    <scope>NUCLEOTIDE SEQUENCE [LARGE SCALE GENOMIC DNA]</scope>
    <source>
        <strain evidence="7 8">AK7</strain>
    </source>
</reference>
<name>L8JQL8_9BACT</name>
<comment type="catalytic activity">
    <reaction evidence="3 4">
        <text>an acyl phosphate + H2O = a carboxylate + phosphate + H(+)</text>
        <dbReference type="Rhea" id="RHEA:14965"/>
        <dbReference type="ChEBI" id="CHEBI:15377"/>
        <dbReference type="ChEBI" id="CHEBI:15378"/>
        <dbReference type="ChEBI" id="CHEBI:29067"/>
        <dbReference type="ChEBI" id="CHEBI:43474"/>
        <dbReference type="ChEBI" id="CHEBI:59918"/>
        <dbReference type="EC" id="3.6.1.7"/>
    </reaction>
</comment>
<sequence>MHYNITINGRVQGVFYRASTQKKAKELGITGGVKNQPDGSVYVEAEGSEDQLNALVEWCKSGPSTAKVDKVAVEKANETKGFDDFEVWR</sequence>
<dbReference type="PANTHER" id="PTHR47268:SF4">
    <property type="entry name" value="ACYLPHOSPHATASE"/>
    <property type="match status" value="1"/>
</dbReference>
<dbReference type="AlphaFoldDB" id="L8JQL8"/>
<feature type="active site" evidence="4">
    <location>
        <position position="35"/>
    </location>
</feature>
<dbReference type="GO" id="GO:0003998">
    <property type="term" value="F:acylphosphatase activity"/>
    <property type="evidence" value="ECO:0007669"/>
    <property type="project" value="UniProtKB-EC"/>
</dbReference>
<dbReference type="PRINTS" id="PR00112">
    <property type="entry name" value="ACYLPHPHTASE"/>
</dbReference>
<dbReference type="EMBL" id="AMZN01000043">
    <property type="protein sequence ID" value="ELR71236.1"/>
    <property type="molecule type" value="Genomic_DNA"/>
</dbReference>
<evidence type="ECO:0000256" key="3">
    <source>
        <dbReference type="ARBA" id="ARBA00047645"/>
    </source>
</evidence>
<evidence type="ECO:0000256" key="2">
    <source>
        <dbReference type="ARBA" id="ARBA00012150"/>
    </source>
</evidence>